<dbReference type="RefSeq" id="WP_212980787.1">
    <property type="nucleotide sequence ID" value="NZ_AP025343.1"/>
</dbReference>
<organism evidence="3 4">
    <name type="scientific">Paenibacillus azoreducens</name>
    <dbReference type="NCBI Taxonomy" id="116718"/>
    <lineage>
        <taxon>Bacteria</taxon>
        <taxon>Bacillati</taxon>
        <taxon>Bacillota</taxon>
        <taxon>Bacilli</taxon>
        <taxon>Bacillales</taxon>
        <taxon>Paenibacillaceae</taxon>
        <taxon>Paenibacillus</taxon>
    </lineage>
</organism>
<dbReference type="Gene3D" id="3.40.50.720">
    <property type="entry name" value="NAD(P)-binding Rossmann-like Domain"/>
    <property type="match status" value="1"/>
</dbReference>
<reference evidence="3 4" key="1">
    <citation type="submission" date="2021-03" db="EMBL/GenBank/DDBJ databases">
        <title>Antimicrobial resistance genes in bacteria isolated from Japanese honey, and their potential for conferring macrolide and lincosamide resistance in the American foulbrood pathogen Paenibacillus larvae.</title>
        <authorList>
            <person name="Okamoto M."/>
            <person name="Kumagai M."/>
            <person name="Kanamori H."/>
            <person name="Takamatsu D."/>
        </authorList>
    </citation>
    <scope>NUCLEOTIDE SEQUENCE [LARGE SCALE GENOMIC DNA]</scope>
    <source>
        <strain evidence="3 4">J34TS1</strain>
    </source>
</reference>
<dbReference type="CDD" id="cd05237">
    <property type="entry name" value="UDP_invert_4-6DH_SDR_e"/>
    <property type="match status" value="1"/>
</dbReference>
<evidence type="ECO:0000313" key="3">
    <source>
        <dbReference type="EMBL" id="GIO50611.1"/>
    </source>
</evidence>
<dbReference type="PANTHER" id="PTHR43318:SF2">
    <property type="entry name" value="UDP-N-ACETYLGLUCOSAMINE 4,6-DEHYDRATASE (INVERTING)"/>
    <property type="match status" value="1"/>
</dbReference>
<dbReference type="SUPFAM" id="SSF51735">
    <property type="entry name" value="NAD(P)-binding Rossmann-fold domains"/>
    <property type="match status" value="1"/>
</dbReference>
<name>A0A919YHA3_9BACL</name>
<protein>
    <submittedName>
        <fullName evidence="3">UDP-N-acetylglucosamine 4,6-dehydratase</fullName>
    </submittedName>
</protein>
<proteinExistence type="inferred from homology"/>
<dbReference type="Pfam" id="PF02719">
    <property type="entry name" value="Polysacc_synt_2"/>
    <property type="match status" value="1"/>
</dbReference>
<dbReference type="InterPro" id="IPR036291">
    <property type="entry name" value="NAD(P)-bd_dom_sf"/>
</dbReference>
<feature type="domain" description="Polysaccharide biosynthesis protein CapD-like" evidence="2">
    <location>
        <begin position="6"/>
        <end position="276"/>
    </location>
</feature>
<comment type="caution">
    <text evidence="3">The sequence shown here is derived from an EMBL/GenBank/DDBJ whole genome shotgun (WGS) entry which is preliminary data.</text>
</comment>
<dbReference type="AlphaFoldDB" id="A0A919YHA3"/>
<dbReference type="InterPro" id="IPR003869">
    <property type="entry name" value="Polysac_CapD-like"/>
</dbReference>
<sequence>MTNKTILITGGTGSWGVELVTQLLQKQPKEIRIFSRNESLQVQMHQKIGDPRLKFIIGDIRDKAELALACSSVDEVYHLAALKHVPICENQPESALKTNIIGTQNVIDAAIENRVRKVMYVSTDKAANPTNTYGMTKAIGEKLIIYANGRSATKFACFRSGNVLGTTGSVVPLFKQQLKEERDLSVTDPRMTRFFLTLEDAVRILLTSMENSLGGEIFVAKMAACRITDLAQVLINHSNSKHIKIRYVGIRSGEKLHETLITESESSRVNDIHDQYFMIMPEDSKDSLGVNVTQICDARRGYHSEDCMMSLKEIEQLLRKGGLIGCNGELC</sequence>
<keyword evidence="4" id="KW-1185">Reference proteome</keyword>
<evidence type="ECO:0000313" key="4">
    <source>
        <dbReference type="Proteomes" id="UP000682811"/>
    </source>
</evidence>
<gene>
    <name evidence="3" type="ORF">J34TS1_53760</name>
</gene>
<dbReference type="EMBL" id="BORT01000035">
    <property type="protein sequence ID" value="GIO50611.1"/>
    <property type="molecule type" value="Genomic_DNA"/>
</dbReference>
<dbReference type="InterPro" id="IPR051203">
    <property type="entry name" value="Polysaccharide_Synthase-Rel"/>
</dbReference>
<evidence type="ECO:0000259" key="2">
    <source>
        <dbReference type="Pfam" id="PF02719"/>
    </source>
</evidence>
<accession>A0A919YHA3</accession>
<comment type="similarity">
    <text evidence="1">Belongs to the polysaccharide synthase family.</text>
</comment>
<dbReference type="PANTHER" id="PTHR43318">
    <property type="entry name" value="UDP-N-ACETYLGLUCOSAMINE 4,6-DEHYDRATASE"/>
    <property type="match status" value="1"/>
</dbReference>
<evidence type="ECO:0000256" key="1">
    <source>
        <dbReference type="ARBA" id="ARBA00007430"/>
    </source>
</evidence>
<dbReference type="Proteomes" id="UP000682811">
    <property type="component" value="Unassembled WGS sequence"/>
</dbReference>